<feature type="region of interest" description="Disordered" evidence="4">
    <location>
        <begin position="1"/>
        <end position="22"/>
    </location>
</feature>
<feature type="repeat" description="ANK" evidence="3">
    <location>
        <begin position="133"/>
        <end position="165"/>
    </location>
</feature>
<dbReference type="EMBL" id="KZ308255">
    <property type="protein sequence ID" value="KAG8225855.1"/>
    <property type="molecule type" value="Genomic_DNA"/>
</dbReference>
<dbReference type="PROSITE" id="PS50297">
    <property type="entry name" value="ANK_REP_REGION"/>
    <property type="match status" value="3"/>
</dbReference>
<evidence type="ECO:0000256" key="3">
    <source>
        <dbReference type="PROSITE-ProRule" id="PRU00023"/>
    </source>
</evidence>
<accession>A0A8K0K1Y8</accession>
<reference evidence="5" key="2">
    <citation type="submission" date="2017-10" db="EMBL/GenBank/DDBJ databases">
        <title>Ladona fulva Genome sequencing and assembly.</title>
        <authorList>
            <person name="Murali S."/>
            <person name="Richards S."/>
            <person name="Bandaranaike D."/>
            <person name="Bellair M."/>
            <person name="Blankenburg K."/>
            <person name="Chao H."/>
            <person name="Dinh H."/>
            <person name="Doddapaneni H."/>
            <person name="Dugan-Rocha S."/>
            <person name="Elkadiri S."/>
            <person name="Gnanaolivu R."/>
            <person name="Hernandez B."/>
            <person name="Skinner E."/>
            <person name="Javaid M."/>
            <person name="Lee S."/>
            <person name="Li M."/>
            <person name="Ming W."/>
            <person name="Munidasa M."/>
            <person name="Muniz J."/>
            <person name="Nguyen L."/>
            <person name="Hughes D."/>
            <person name="Osuji N."/>
            <person name="Pu L.-L."/>
            <person name="Puazo M."/>
            <person name="Qu C."/>
            <person name="Quiroz J."/>
            <person name="Raj R."/>
            <person name="Weissenberger G."/>
            <person name="Xin Y."/>
            <person name="Zou X."/>
            <person name="Han Y."/>
            <person name="Worley K."/>
            <person name="Muzny D."/>
            <person name="Gibbs R."/>
        </authorList>
    </citation>
    <scope>NUCLEOTIDE SEQUENCE</scope>
    <source>
        <strain evidence="5">Sampled in the wild</strain>
    </source>
</reference>
<dbReference type="OrthoDB" id="1661883at2759"/>
<keyword evidence="6" id="KW-1185">Reference proteome</keyword>
<evidence type="ECO:0000256" key="2">
    <source>
        <dbReference type="ARBA" id="ARBA00023043"/>
    </source>
</evidence>
<evidence type="ECO:0000256" key="4">
    <source>
        <dbReference type="SAM" id="MobiDB-lite"/>
    </source>
</evidence>
<feature type="repeat" description="ANK" evidence="3">
    <location>
        <begin position="100"/>
        <end position="132"/>
    </location>
</feature>
<dbReference type="SMART" id="SM00248">
    <property type="entry name" value="ANK"/>
    <property type="match status" value="4"/>
</dbReference>
<dbReference type="Gene3D" id="1.25.40.20">
    <property type="entry name" value="Ankyrin repeat-containing domain"/>
    <property type="match status" value="1"/>
</dbReference>
<sequence length="224" mass="24609">MPVMGGKCSTGPVGSPPRDKTNLPTFVRIVTTRNKWRGQPPHKANALMEAMAMGNRIQGEVCLLQDSPFRILRAAESGNVDLFGRLYKADPGRLNLKDNRGRTATHQAAERNKTQILRFVFAHGGDINVQDKSGNTPLHVAVEHEALDSIGYLIQLGANTSILNDKKMSALHLATEMNKLAALNEMAKYKDSFNTQLGGDHGRTALHLAAIHDHDECARILVRE</sequence>
<dbReference type="Proteomes" id="UP000792457">
    <property type="component" value="Unassembled WGS sequence"/>
</dbReference>
<comment type="caution">
    <text evidence="5">The sequence shown here is derived from an EMBL/GenBank/DDBJ whole genome shotgun (WGS) entry which is preliminary data.</text>
</comment>
<feature type="repeat" description="ANK" evidence="3">
    <location>
        <begin position="201"/>
        <end position="224"/>
    </location>
</feature>
<dbReference type="Pfam" id="PF12796">
    <property type="entry name" value="Ank_2"/>
    <property type="match status" value="1"/>
</dbReference>
<dbReference type="PANTHER" id="PTHR24178:SF41">
    <property type="entry name" value="ANKYRIN-2 ISOFORM X1"/>
    <property type="match status" value="1"/>
</dbReference>
<evidence type="ECO:0000256" key="1">
    <source>
        <dbReference type="ARBA" id="ARBA00022737"/>
    </source>
</evidence>
<dbReference type="AlphaFoldDB" id="A0A8K0K1Y8"/>
<proteinExistence type="predicted"/>
<dbReference type="InterPro" id="IPR002110">
    <property type="entry name" value="Ankyrin_rpt"/>
</dbReference>
<gene>
    <name evidence="5" type="ORF">J437_LFUL004785</name>
</gene>
<dbReference type="InterPro" id="IPR036770">
    <property type="entry name" value="Ankyrin_rpt-contain_sf"/>
</dbReference>
<evidence type="ECO:0000313" key="6">
    <source>
        <dbReference type="Proteomes" id="UP000792457"/>
    </source>
</evidence>
<keyword evidence="1" id="KW-0677">Repeat</keyword>
<dbReference type="SUPFAM" id="SSF48403">
    <property type="entry name" value="Ankyrin repeat"/>
    <property type="match status" value="1"/>
</dbReference>
<name>A0A8K0K1Y8_LADFU</name>
<reference evidence="5" key="1">
    <citation type="submission" date="2013-04" db="EMBL/GenBank/DDBJ databases">
        <authorList>
            <person name="Qu J."/>
            <person name="Murali S.C."/>
            <person name="Bandaranaike D."/>
            <person name="Bellair M."/>
            <person name="Blankenburg K."/>
            <person name="Chao H."/>
            <person name="Dinh H."/>
            <person name="Doddapaneni H."/>
            <person name="Downs B."/>
            <person name="Dugan-Rocha S."/>
            <person name="Elkadiri S."/>
            <person name="Gnanaolivu R.D."/>
            <person name="Hernandez B."/>
            <person name="Javaid M."/>
            <person name="Jayaseelan J.C."/>
            <person name="Lee S."/>
            <person name="Li M."/>
            <person name="Ming W."/>
            <person name="Munidasa M."/>
            <person name="Muniz J."/>
            <person name="Nguyen L."/>
            <person name="Ongeri F."/>
            <person name="Osuji N."/>
            <person name="Pu L.-L."/>
            <person name="Puazo M."/>
            <person name="Qu C."/>
            <person name="Quiroz J."/>
            <person name="Raj R."/>
            <person name="Weissenberger G."/>
            <person name="Xin Y."/>
            <person name="Zou X."/>
            <person name="Han Y."/>
            <person name="Richards S."/>
            <person name="Worley K."/>
            <person name="Muzny D."/>
            <person name="Gibbs R."/>
        </authorList>
    </citation>
    <scope>NUCLEOTIDE SEQUENCE</scope>
    <source>
        <strain evidence="5">Sampled in the wild</strain>
    </source>
</reference>
<evidence type="ECO:0000313" key="5">
    <source>
        <dbReference type="EMBL" id="KAG8225855.1"/>
    </source>
</evidence>
<keyword evidence="2 3" id="KW-0040">ANK repeat</keyword>
<organism evidence="5 6">
    <name type="scientific">Ladona fulva</name>
    <name type="common">Scarce chaser dragonfly</name>
    <name type="synonym">Libellula fulva</name>
    <dbReference type="NCBI Taxonomy" id="123851"/>
    <lineage>
        <taxon>Eukaryota</taxon>
        <taxon>Metazoa</taxon>
        <taxon>Ecdysozoa</taxon>
        <taxon>Arthropoda</taxon>
        <taxon>Hexapoda</taxon>
        <taxon>Insecta</taxon>
        <taxon>Pterygota</taxon>
        <taxon>Palaeoptera</taxon>
        <taxon>Odonata</taxon>
        <taxon>Epiprocta</taxon>
        <taxon>Anisoptera</taxon>
        <taxon>Libelluloidea</taxon>
        <taxon>Libellulidae</taxon>
        <taxon>Ladona</taxon>
    </lineage>
</organism>
<dbReference type="PANTHER" id="PTHR24178">
    <property type="entry name" value="MOLTING PROTEIN MLT-4"/>
    <property type="match status" value="1"/>
</dbReference>
<protein>
    <submittedName>
        <fullName evidence="5">Uncharacterized protein</fullName>
    </submittedName>
</protein>
<dbReference type="Pfam" id="PF00023">
    <property type="entry name" value="Ank"/>
    <property type="match status" value="1"/>
</dbReference>
<dbReference type="PROSITE" id="PS50088">
    <property type="entry name" value="ANK_REPEAT"/>
    <property type="match status" value="3"/>
</dbReference>